<dbReference type="EMBL" id="JACNYL010000003">
    <property type="protein sequence ID" value="MBD1422514.1"/>
    <property type="molecule type" value="Genomic_DNA"/>
</dbReference>
<dbReference type="SUPFAM" id="SSF48295">
    <property type="entry name" value="TrpR-like"/>
    <property type="match status" value="1"/>
</dbReference>
<comment type="caution">
    <text evidence="1">The sequence shown here is derived from an EMBL/GenBank/DDBJ whole genome shotgun (WGS) entry which is preliminary data.</text>
</comment>
<dbReference type="RefSeq" id="WP_190314232.1">
    <property type="nucleotide sequence ID" value="NZ_JACNYL010000003.1"/>
</dbReference>
<accession>A0ABR7XTL6</accession>
<protein>
    <recommendedName>
        <fullName evidence="3">Transposase</fullName>
    </recommendedName>
</protein>
<dbReference type="Proteomes" id="UP000651112">
    <property type="component" value="Unassembled WGS sequence"/>
</dbReference>
<gene>
    <name evidence="1" type="ORF">H8B21_13135</name>
</gene>
<dbReference type="Gene3D" id="1.10.10.60">
    <property type="entry name" value="Homeodomain-like"/>
    <property type="match status" value="1"/>
</dbReference>
<keyword evidence="2" id="KW-1185">Reference proteome</keyword>
<sequence>MHAKTNKTKGSQIRYSTEIQENVVSAILSGDLLLEEAMTKHGIMSKKTVVRWLKNHQCKKLRNQISQ</sequence>
<evidence type="ECO:0000313" key="1">
    <source>
        <dbReference type="EMBL" id="MBD1422514.1"/>
    </source>
</evidence>
<evidence type="ECO:0008006" key="3">
    <source>
        <dbReference type="Google" id="ProtNLM"/>
    </source>
</evidence>
<dbReference type="InterPro" id="IPR010921">
    <property type="entry name" value="Trp_repressor/repl_initiator"/>
</dbReference>
<name>A0ABR7XTL6_9SPHI</name>
<evidence type="ECO:0000313" key="2">
    <source>
        <dbReference type="Proteomes" id="UP000651112"/>
    </source>
</evidence>
<reference evidence="1 2" key="1">
    <citation type="submission" date="2020-08" db="EMBL/GenBank/DDBJ databases">
        <title>Sphingobacterium sp. DN00404 isolated from aquaculture water.</title>
        <authorList>
            <person name="Zhang M."/>
        </authorList>
    </citation>
    <scope>NUCLEOTIDE SEQUENCE [LARGE SCALE GENOMIC DNA]</scope>
    <source>
        <strain evidence="1 2">KCTC 42746</strain>
    </source>
</reference>
<proteinExistence type="predicted"/>
<organism evidence="1 2">
    <name type="scientific">Sphingobacterium chuzhouense</name>
    <dbReference type="NCBI Taxonomy" id="1742264"/>
    <lineage>
        <taxon>Bacteria</taxon>
        <taxon>Pseudomonadati</taxon>
        <taxon>Bacteroidota</taxon>
        <taxon>Sphingobacteriia</taxon>
        <taxon>Sphingobacteriales</taxon>
        <taxon>Sphingobacteriaceae</taxon>
        <taxon>Sphingobacterium</taxon>
    </lineage>
</organism>